<proteinExistence type="predicted"/>
<feature type="transmembrane region" description="Helical" evidence="5">
    <location>
        <begin position="166"/>
        <end position="183"/>
    </location>
</feature>
<name>A0A1H1X9H3_9ACTN</name>
<evidence type="ECO:0000256" key="3">
    <source>
        <dbReference type="ARBA" id="ARBA00023012"/>
    </source>
</evidence>
<keyword evidence="2 8" id="KW-0418">Kinase</keyword>
<keyword evidence="5" id="KW-0812">Transmembrane</keyword>
<feature type="transmembrane region" description="Helical" evidence="5">
    <location>
        <begin position="90"/>
        <end position="107"/>
    </location>
</feature>
<evidence type="ECO:0000256" key="2">
    <source>
        <dbReference type="ARBA" id="ARBA00022777"/>
    </source>
</evidence>
<dbReference type="PANTHER" id="PTHR24421">
    <property type="entry name" value="NITRATE/NITRITE SENSOR PROTEIN NARX-RELATED"/>
    <property type="match status" value="1"/>
</dbReference>
<dbReference type="PANTHER" id="PTHR24421:SF61">
    <property type="entry name" value="OXYGEN SENSOR HISTIDINE KINASE NREB"/>
    <property type="match status" value="1"/>
</dbReference>
<evidence type="ECO:0000256" key="4">
    <source>
        <dbReference type="SAM" id="MobiDB-lite"/>
    </source>
</evidence>
<keyword evidence="3" id="KW-0902">Two-component regulatory system</keyword>
<dbReference type="NCBIfam" id="NF047322">
    <property type="entry name" value="HK_morpho_MacS"/>
    <property type="match status" value="1"/>
</dbReference>
<feature type="region of interest" description="Disordered" evidence="4">
    <location>
        <begin position="409"/>
        <end position="456"/>
    </location>
</feature>
<feature type="domain" description="DUF5931" evidence="7">
    <location>
        <begin position="27"/>
        <end position="186"/>
    </location>
</feature>
<dbReference type="InterPro" id="IPR036890">
    <property type="entry name" value="HATPase_C_sf"/>
</dbReference>
<sequence>MGAGGRLPVLPGSARMRANAGSDGTDSLWKALAVLRFVVLAQALAVNLFRWERFDHPLTGWLVLTGISAWTLVVTWAYDSPERRRWPLLSADLAVAVGSILVTPYVLSPEMLNRHDFTLPTYWVTAAVLAWAIRYGWIGGVLAALVISPADIATRAHVTSTTFSNLFLLLLAGAMVGYAASLARSAAADRARATELAARTAERERLARAVHDGVLQVLAYVQRRGNELGGEAGDLARAAGEQGELLRALVNGRPMPAAGERAGQPGPGEHGVPPGQAVYDTDTGMIDVGGQLTGLGAAGISVATPADPVLLPGEVAAELVAAVRAALDNVARHAPGAKAFLLLEDDGEAVTVSVRDDGPGIPAGRLGQAAADGRMGVSRSIVGRLTELGGTATLTTSAGGTEWELRVPRTGADVPPASTGPRWTPPGWLAGRRPARPDGGRAAGPDLEADAKADIG</sequence>
<reference evidence="8 9" key="1">
    <citation type="submission" date="2016-10" db="EMBL/GenBank/DDBJ databases">
        <authorList>
            <person name="de Groot N.N."/>
        </authorList>
    </citation>
    <scope>NUCLEOTIDE SEQUENCE [LARGE SCALE GENOMIC DNA]</scope>
    <source>
        <strain evidence="8 9">DSM 22024</strain>
    </source>
</reference>
<feature type="domain" description="Histidine kinase/HSP90-like ATPase" evidence="6">
    <location>
        <begin position="317"/>
        <end position="409"/>
    </location>
</feature>
<dbReference type="EMBL" id="LT629732">
    <property type="protein sequence ID" value="SDT05309.1"/>
    <property type="molecule type" value="Genomic_DNA"/>
</dbReference>
<dbReference type="Gene3D" id="3.30.565.10">
    <property type="entry name" value="Histidine kinase-like ATPase, C-terminal domain"/>
    <property type="match status" value="1"/>
</dbReference>
<organism evidence="8 9">
    <name type="scientific">Actinopolymorpha singaporensis</name>
    <dbReference type="NCBI Taxonomy" id="117157"/>
    <lineage>
        <taxon>Bacteria</taxon>
        <taxon>Bacillati</taxon>
        <taxon>Actinomycetota</taxon>
        <taxon>Actinomycetes</taxon>
        <taxon>Propionibacteriales</taxon>
        <taxon>Actinopolymorphaceae</taxon>
        <taxon>Actinopolymorpha</taxon>
    </lineage>
</organism>
<feature type="transmembrane region" description="Helical" evidence="5">
    <location>
        <begin position="119"/>
        <end position="146"/>
    </location>
</feature>
<dbReference type="Pfam" id="PF19354">
    <property type="entry name" value="DUF5931"/>
    <property type="match status" value="1"/>
</dbReference>
<keyword evidence="5" id="KW-0472">Membrane</keyword>
<dbReference type="InterPro" id="IPR050482">
    <property type="entry name" value="Sensor_HK_TwoCompSys"/>
</dbReference>
<dbReference type="AlphaFoldDB" id="A0A1H1X9H3"/>
<dbReference type="InterPro" id="IPR003594">
    <property type="entry name" value="HATPase_dom"/>
</dbReference>
<dbReference type="Proteomes" id="UP000198983">
    <property type="component" value="Chromosome I"/>
</dbReference>
<evidence type="ECO:0000256" key="1">
    <source>
        <dbReference type="ARBA" id="ARBA00022679"/>
    </source>
</evidence>
<accession>A0A1H1X9H3</accession>
<dbReference type="GO" id="GO:0000160">
    <property type="term" value="P:phosphorelay signal transduction system"/>
    <property type="evidence" value="ECO:0007669"/>
    <property type="project" value="UniProtKB-KW"/>
</dbReference>
<dbReference type="GO" id="GO:0016301">
    <property type="term" value="F:kinase activity"/>
    <property type="evidence" value="ECO:0007669"/>
    <property type="project" value="UniProtKB-KW"/>
</dbReference>
<dbReference type="SUPFAM" id="SSF55874">
    <property type="entry name" value="ATPase domain of HSP90 chaperone/DNA topoisomerase II/histidine kinase"/>
    <property type="match status" value="1"/>
</dbReference>
<evidence type="ECO:0000313" key="8">
    <source>
        <dbReference type="EMBL" id="SDT05309.1"/>
    </source>
</evidence>
<keyword evidence="1" id="KW-0808">Transferase</keyword>
<dbReference type="Pfam" id="PF02518">
    <property type="entry name" value="HATPase_c"/>
    <property type="match status" value="1"/>
</dbReference>
<dbReference type="STRING" id="117157.SAMN04489717_4855"/>
<evidence type="ECO:0000259" key="7">
    <source>
        <dbReference type="Pfam" id="PF19354"/>
    </source>
</evidence>
<evidence type="ECO:0000256" key="5">
    <source>
        <dbReference type="SAM" id="Phobius"/>
    </source>
</evidence>
<keyword evidence="9" id="KW-1185">Reference proteome</keyword>
<protein>
    <submittedName>
        <fullName evidence="8">Signal transduction histidine kinase</fullName>
    </submittedName>
</protein>
<feature type="transmembrane region" description="Helical" evidence="5">
    <location>
        <begin position="61"/>
        <end position="78"/>
    </location>
</feature>
<evidence type="ECO:0000313" key="9">
    <source>
        <dbReference type="Proteomes" id="UP000198983"/>
    </source>
</evidence>
<gene>
    <name evidence="8" type="ORF">SAMN04489717_4855</name>
</gene>
<dbReference type="InterPro" id="IPR045975">
    <property type="entry name" value="DUF5931"/>
</dbReference>
<evidence type="ECO:0000259" key="6">
    <source>
        <dbReference type="Pfam" id="PF02518"/>
    </source>
</evidence>
<keyword evidence="5" id="KW-1133">Transmembrane helix</keyword>